<organism evidence="2 3">
    <name type="scientific">Methanosarcina mazei</name>
    <name type="common">Methanosarcina frisia</name>
    <dbReference type="NCBI Taxonomy" id="2209"/>
    <lineage>
        <taxon>Archaea</taxon>
        <taxon>Methanobacteriati</taxon>
        <taxon>Methanobacteriota</taxon>
        <taxon>Stenosarchaea group</taxon>
        <taxon>Methanomicrobia</taxon>
        <taxon>Methanosarcinales</taxon>
        <taxon>Methanosarcinaceae</taxon>
        <taxon>Methanosarcina</taxon>
    </lineage>
</organism>
<dbReference type="RefSeq" id="WP_163645668.1">
    <property type="nucleotide sequence ID" value="NZ_CP042908.1"/>
</dbReference>
<dbReference type="GO" id="GO:0016758">
    <property type="term" value="F:hexosyltransferase activity"/>
    <property type="evidence" value="ECO:0007669"/>
    <property type="project" value="UniProtKB-ARBA"/>
</dbReference>
<dbReference type="Proteomes" id="UP000467371">
    <property type="component" value="Chromosome"/>
</dbReference>
<dbReference type="Gene3D" id="3.90.550.10">
    <property type="entry name" value="Spore Coat Polysaccharide Biosynthesis Protein SpsA, Chain A"/>
    <property type="match status" value="1"/>
</dbReference>
<reference evidence="2 3" key="1">
    <citation type="journal article" date="2020" name="Environ. Microbiol. Rep.">
        <title>Redox cycling of Fe(II) and Fe(III) in magnetite accelerates aceticlastic methanogenesis by Methanosarcina mazei.</title>
        <authorList>
            <person name="Wang H."/>
            <person name="Byrne J.M."/>
            <person name="Liu P."/>
            <person name="Liu J."/>
            <person name="Dong X."/>
            <person name="Lu Y."/>
        </authorList>
    </citation>
    <scope>NUCLEOTIDE SEQUENCE [LARGE SCALE GENOMIC DNA]</scope>
    <source>
        <strain evidence="3">zm-15</strain>
    </source>
</reference>
<evidence type="ECO:0000259" key="1">
    <source>
        <dbReference type="Pfam" id="PF00535"/>
    </source>
</evidence>
<keyword evidence="2" id="KW-0808">Transferase</keyword>
<evidence type="ECO:0000313" key="2">
    <source>
        <dbReference type="EMBL" id="QIB91985.1"/>
    </source>
</evidence>
<gene>
    <name evidence="2" type="ORF">FQU78_13945</name>
</gene>
<dbReference type="PANTHER" id="PTHR22916:SF3">
    <property type="entry name" value="UDP-GLCNAC:BETAGAL BETA-1,3-N-ACETYLGLUCOSAMINYLTRANSFERASE-LIKE PROTEIN 1"/>
    <property type="match status" value="1"/>
</dbReference>
<evidence type="ECO:0000313" key="3">
    <source>
        <dbReference type="Proteomes" id="UP000467371"/>
    </source>
</evidence>
<dbReference type="AlphaFoldDB" id="A0A6C0VLF2"/>
<proteinExistence type="predicted"/>
<dbReference type="Pfam" id="PF00535">
    <property type="entry name" value="Glycos_transf_2"/>
    <property type="match status" value="1"/>
</dbReference>
<dbReference type="InterPro" id="IPR029044">
    <property type="entry name" value="Nucleotide-diphossugar_trans"/>
</dbReference>
<sequence>MNVNQPLVSIIIPSYNHENYVEQAIMSVINQTYKNIELIIIDDGSKDKSPYLIKELVNRTASPKVIFETQTNMGLCKTLNKAVRMANGEFISFLASDDMYLPNRIEECVKVLSNTNANVCAVYSDGFIVDENGRKISKYSDKLRVPLCKNIYKELLLRDWIAALSVLYKKSSLLECGLFDENIEVEDYDMLLRLAQKFEFKYIPKCLFLYRRHGLNYSENTQKMLEQIEVISRKYEELYSYKNYKLALRNRDFTKLLDEINLLNIELTLRAIVYKVQKKFNVSKLHLHTDANSE</sequence>
<dbReference type="GeneID" id="44088270"/>
<accession>A0A6C0VLF2</accession>
<dbReference type="InterPro" id="IPR001173">
    <property type="entry name" value="Glyco_trans_2-like"/>
</dbReference>
<feature type="domain" description="Glycosyltransferase 2-like" evidence="1">
    <location>
        <begin position="9"/>
        <end position="134"/>
    </location>
</feature>
<protein>
    <submittedName>
        <fullName evidence="2">Glycosyltransferase</fullName>
    </submittedName>
</protein>
<dbReference type="EMBL" id="CP042908">
    <property type="protein sequence ID" value="QIB91985.1"/>
    <property type="molecule type" value="Genomic_DNA"/>
</dbReference>
<dbReference type="SUPFAM" id="SSF53448">
    <property type="entry name" value="Nucleotide-diphospho-sugar transferases"/>
    <property type="match status" value="1"/>
</dbReference>
<dbReference type="PANTHER" id="PTHR22916">
    <property type="entry name" value="GLYCOSYLTRANSFERASE"/>
    <property type="match status" value="1"/>
</dbReference>
<name>A0A6C0VLF2_METMZ</name>